<proteinExistence type="predicted"/>
<organism evidence="2">
    <name type="scientific">viral metagenome</name>
    <dbReference type="NCBI Taxonomy" id="1070528"/>
    <lineage>
        <taxon>unclassified sequences</taxon>
        <taxon>metagenomes</taxon>
        <taxon>organismal metagenomes</taxon>
    </lineage>
</organism>
<gene>
    <name evidence="2" type="ORF">MM415A03332_0003</name>
</gene>
<dbReference type="EMBL" id="MT141856">
    <property type="protein sequence ID" value="QJA71217.1"/>
    <property type="molecule type" value="Genomic_DNA"/>
</dbReference>
<sequence>MSEWLKQNATYNKIILSLFIGLLSFLALQIYNKVDAMPDKFVGITGYLNDQLQLKVQYATDQRRVEVAISEIQKDVKEILKALK</sequence>
<keyword evidence="1" id="KW-0812">Transmembrane</keyword>
<evidence type="ECO:0000256" key="1">
    <source>
        <dbReference type="SAM" id="Phobius"/>
    </source>
</evidence>
<evidence type="ECO:0000313" key="2">
    <source>
        <dbReference type="EMBL" id="QJA71217.1"/>
    </source>
</evidence>
<accession>A0A6M3JQY7</accession>
<keyword evidence="1" id="KW-1133">Transmembrane helix</keyword>
<name>A0A6M3JQY7_9ZZZZ</name>
<protein>
    <submittedName>
        <fullName evidence="2">Uncharacterized protein</fullName>
    </submittedName>
</protein>
<feature type="transmembrane region" description="Helical" evidence="1">
    <location>
        <begin position="14"/>
        <end position="31"/>
    </location>
</feature>
<reference evidence="2" key="1">
    <citation type="submission" date="2020-03" db="EMBL/GenBank/DDBJ databases">
        <title>The deep terrestrial virosphere.</title>
        <authorList>
            <person name="Holmfeldt K."/>
            <person name="Nilsson E."/>
            <person name="Simone D."/>
            <person name="Lopez-Fernandez M."/>
            <person name="Wu X."/>
            <person name="de Brujin I."/>
            <person name="Lundin D."/>
            <person name="Andersson A."/>
            <person name="Bertilsson S."/>
            <person name="Dopson M."/>
        </authorList>
    </citation>
    <scope>NUCLEOTIDE SEQUENCE</scope>
    <source>
        <strain evidence="2">MM415A03332</strain>
    </source>
</reference>
<keyword evidence="1" id="KW-0472">Membrane</keyword>
<dbReference type="AlphaFoldDB" id="A0A6M3JQY7"/>